<dbReference type="PANTHER" id="PTHR30616">
    <property type="entry name" value="UNCHARACTERIZED PROTEIN YFIH"/>
    <property type="match status" value="1"/>
</dbReference>
<accession>A0A1G8B3B0</accession>
<keyword evidence="6" id="KW-0862">Zinc</keyword>
<dbReference type="STRING" id="861298.SAMN04488136_112116"/>
<gene>
    <name evidence="11" type="ORF">SAMN04488136_112116</name>
</gene>
<evidence type="ECO:0000256" key="9">
    <source>
        <dbReference type="ARBA" id="ARBA00049893"/>
    </source>
</evidence>
<evidence type="ECO:0000313" key="11">
    <source>
        <dbReference type="EMBL" id="SDH27719.1"/>
    </source>
</evidence>
<organism evidence="11 12">
    <name type="scientific">Vibrio xiamenensis</name>
    <dbReference type="NCBI Taxonomy" id="861298"/>
    <lineage>
        <taxon>Bacteria</taxon>
        <taxon>Pseudomonadati</taxon>
        <taxon>Pseudomonadota</taxon>
        <taxon>Gammaproteobacteria</taxon>
        <taxon>Vibrionales</taxon>
        <taxon>Vibrionaceae</taxon>
        <taxon>Vibrio</taxon>
    </lineage>
</organism>
<dbReference type="Pfam" id="PF02578">
    <property type="entry name" value="Cu-oxidase_4"/>
    <property type="match status" value="1"/>
</dbReference>
<dbReference type="Proteomes" id="UP000198854">
    <property type="component" value="Unassembled WGS sequence"/>
</dbReference>
<evidence type="ECO:0000256" key="1">
    <source>
        <dbReference type="ARBA" id="ARBA00000553"/>
    </source>
</evidence>
<evidence type="ECO:0000313" key="12">
    <source>
        <dbReference type="Proteomes" id="UP000198854"/>
    </source>
</evidence>
<keyword evidence="12" id="KW-1185">Reference proteome</keyword>
<dbReference type="Gene3D" id="3.60.140.10">
    <property type="entry name" value="CNF1/YfiH-like putative cysteine hydrolases"/>
    <property type="match status" value="1"/>
</dbReference>
<comment type="catalytic activity">
    <reaction evidence="1">
        <text>inosine + phosphate = alpha-D-ribose 1-phosphate + hypoxanthine</text>
        <dbReference type="Rhea" id="RHEA:27646"/>
        <dbReference type="ChEBI" id="CHEBI:17368"/>
        <dbReference type="ChEBI" id="CHEBI:17596"/>
        <dbReference type="ChEBI" id="CHEBI:43474"/>
        <dbReference type="ChEBI" id="CHEBI:57720"/>
        <dbReference type="EC" id="2.4.2.1"/>
    </reaction>
    <physiologicalReaction direction="left-to-right" evidence="1">
        <dbReference type="Rhea" id="RHEA:27647"/>
    </physiologicalReaction>
</comment>
<keyword evidence="5" id="KW-0378">Hydrolase</keyword>
<evidence type="ECO:0000256" key="7">
    <source>
        <dbReference type="ARBA" id="ARBA00047989"/>
    </source>
</evidence>
<dbReference type="AlphaFoldDB" id="A0A1G8B3B0"/>
<dbReference type="EMBL" id="FNDD01000012">
    <property type="protein sequence ID" value="SDH27719.1"/>
    <property type="molecule type" value="Genomic_DNA"/>
</dbReference>
<keyword evidence="4" id="KW-0479">Metal-binding</keyword>
<proteinExistence type="inferred from homology"/>
<dbReference type="SUPFAM" id="SSF64438">
    <property type="entry name" value="CNF1/YfiH-like putative cysteine hydrolases"/>
    <property type="match status" value="1"/>
</dbReference>
<dbReference type="PANTHER" id="PTHR30616:SF2">
    <property type="entry name" value="PURINE NUCLEOSIDE PHOSPHORYLASE LACC1"/>
    <property type="match status" value="1"/>
</dbReference>
<dbReference type="GO" id="GO:0005507">
    <property type="term" value="F:copper ion binding"/>
    <property type="evidence" value="ECO:0007669"/>
    <property type="project" value="TreeGrafter"/>
</dbReference>
<evidence type="ECO:0000256" key="3">
    <source>
        <dbReference type="ARBA" id="ARBA00022679"/>
    </source>
</evidence>
<evidence type="ECO:0000256" key="6">
    <source>
        <dbReference type="ARBA" id="ARBA00022833"/>
    </source>
</evidence>
<evidence type="ECO:0000256" key="5">
    <source>
        <dbReference type="ARBA" id="ARBA00022801"/>
    </source>
</evidence>
<dbReference type="NCBIfam" id="TIGR00726">
    <property type="entry name" value="peptidoglycan editing factor PgeF"/>
    <property type="match status" value="1"/>
</dbReference>
<comment type="catalytic activity">
    <reaction evidence="7">
        <text>adenosine + H2O + H(+) = inosine + NH4(+)</text>
        <dbReference type="Rhea" id="RHEA:24408"/>
        <dbReference type="ChEBI" id="CHEBI:15377"/>
        <dbReference type="ChEBI" id="CHEBI:15378"/>
        <dbReference type="ChEBI" id="CHEBI:16335"/>
        <dbReference type="ChEBI" id="CHEBI:17596"/>
        <dbReference type="ChEBI" id="CHEBI:28938"/>
        <dbReference type="EC" id="3.5.4.4"/>
    </reaction>
    <physiologicalReaction direction="left-to-right" evidence="7">
        <dbReference type="Rhea" id="RHEA:24409"/>
    </physiologicalReaction>
</comment>
<dbReference type="GO" id="GO:0017061">
    <property type="term" value="F:S-methyl-5-thioadenosine phosphorylase activity"/>
    <property type="evidence" value="ECO:0007669"/>
    <property type="project" value="UniProtKB-EC"/>
</dbReference>
<name>A0A1G8B3B0_9VIBR</name>
<evidence type="ECO:0000256" key="8">
    <source>
        <dbReference type="ARBA" id="ARBA00048968"/>
    </source>
</evidence>
<dbReference type="InterPro" id="IPR003730">
    <property type="entry name" value="Cu_polyphenol_OxRdtase"/>
</dbReference>
<keyword evidence="3" id="KW-0808">Transferase</keyword>
<comment type="catalytic activity">
    <reaction evidence="8">
        <text>adenosine + phosphate = alpha-D-ribose 1-phosphate + adenine</text>
        <dbReference type="Rhea" id="RHEA:27642"/>
        <dbReference type="ChEBI" id="CHEBI:16335"/>
        <dbReference type="ChEBI" id="CHEBI:16708"/>
        <dbReference type="ChEBI" id="CHEBI:43474"/>
        <dbReference type="ChEBI" id="CHEBI:57720"/>
        <dbReference type="EC" id="2.4.2.1"/>
    </reaction>
    <physiologicalReaction direction="left-to-right" evidence="8">
        <dbReference type="Rhea" id="RHEA:27643"/>
    </physiologicalReaction>
</comment>
<dbReference type="OrthoDB" id="4279at2"/>
<dbReference type="RefSeq" id="WP_093273880.1">
    <property type="nucleotide sequence ID" value="NZ_FNDD01000012.1"/>
</dbReference>
<evidence type="ECO:0000256" key="10">
    <source>
        <dbReference type="RuleBase" id="RU361274"/>
    </source>
</evidence>
<comment type="catalytic activity">
    <reaction evidence="9">
        <text>S-methyl-5'-thioadenosine + phosphate = 5-(methylsulfanyl)-alpha-D-ribose 1-phosphate + adenine</text>
        <dbReference type="Rhea" id="RHEA:11852"/>
        <dbReference type="ChEBI" id="CHEBI:16708"/>
        <dbReference type="ChEBI" id="CHEBI:17509"/>
        <dbReference type="ChEBI" id="CHEBI:43474"/>
        <dbReference type="ChEBI" id="CHEBI:58533"/>
        <dbReference type="EC" id="2.4.2.28"/>
    </reaction>
    <physiologicalReaction direction="left-to-right" evidence="9">
        <dbReference type="Rhea" id="RHEA:11853"/>
    </physiologicalReaction>
</comment>
<protein>
    <recommendedName>
        <fullName evidence="10">Purine nucleoside phosphorylase</fullName>
    </recommendedName>
</protein>
<reference evidence="12" key="1">
    <citation type="submission" date="2016-10" db="EMBL/GenBank/DDBJ databases">
        <authorList>
            <person name="Varghese N."/>
            <person name="Submissions S."/>
        </authorList>
    </citation>
    <scope>NUCLEOTIDE SEQUENCE [LARGE SCALE GENOMIC DNA]</scope>
    <source>
        <strain evidence="12">CGMCC 1.10228</strain>
    </source>
</reference>
<evidence type="ECO:0000256" key="4">
    <source>
        <dbReference type="ARBA" id="ARBA00022723"/>
    </source>
</evidence>
<dbReference type="InterPro" id="IPR038371">
    <property type="entry name" value="Cu_polyphenol_OxRdtase_sf"/>
</dbReference>
<sequence>MRELIIPNWPAPKCVKAVSSTRFGGVSLAPYAGLNVGAHVGDDLHLVEQNRQRVTQLAEMPSAPVWLNQTHSTEVVVLNAPTSMVVDADGAFTTQGGVVCSAMTADCLPILLTNTQGTQVAAVHAGWRGLVNGITENALNHFSGDVMAWLGPAISPSAFEVGDEVRQAFIEKHSQAHLAFTPGKQTGKWWANMPLLATQRLQRQGVMAIYGGDLCTYQDPERFYSYRRDGVTGRQASFIWIAE</sequence>
<dbReference type="CDD" id="cd16833">
    <property type="entry name" value="YfiH"/>
    <property type="match status" value="1"/>
</dbReference>
<dbReference type="GO" id="GO:0016787">
    <property type="term" value="F:hydrolase activity"/>
    <property type="evidence" value="ECO:0007669"/>
    <property type="project" value="UniProtKB-KW"/>
</dbReference>
<evidence type="ECO:0000256" key="2">
    <source>
        <dbReference type="ARBA" id="ARBA00007353"/>
    </source>
</evidence>
<dbReference type="InterPro" id="IPR011324">
    <property type="entry name" value="Cytotoxic_necrot_fac-like_cat"/>
</dbReference>
<comment type="similarity">
    <text evidence="2 10">Belongs to the purine nucleoside phosphorylase YfiH/LACC1 family.</text>
</comment>